<evidence type="ECO:0000313" key="11">
    <source>
        <dbReference type="Proteomes" id="UP000234778"/>
    </source>
</evidence>
<evidence type="ECO:0000256" key="3">
    <source>
        <dbReference type="ARBA" id="ARBA00022692"/>
    </source>
</evidence>
<feature type="region of interest" description="Disordered" evidence="8">
    <location>
        <begin position="544"/>
        <end position="566"/>
    </location>
</feature>
<keyword evidence="2" id="KW-1003">Cell membrane</keyword>
<evidence type="ECO:0000256" key="9">
    <source>
        <dbReference type="SAM" id="Phobius"/>
    </source>
</evidence>
<evidence type="ECO:0000256" key="1">
    <source>
        <dbReference type="ARBA" id="ARBA00004651"/>
    </source>
</evidence>
<sequence length="566" mass="56900">MRWDAVRTSGPAPSSARSGLLGAAGSVAGLTLVSRALGFARWIVQASTVGAGTVAGAYSTANQVPNVLYEVVVGGALAATIVPLLAGAVRGGRREEVERTASGLLGLVLMVLAPLAVALAVLAGPIASLFPLSQGVDPAYQRELVAGFLRMFALQVPLYGVGVVLTGVLQAHGRFAWPALTPVASSLVVMATYAVYGQMSASAPETPSGASLQVLGWGTTLGVGALSLPLIWPVARLGLRIRPRLGLRGGQLRRLGRLGGAGLWTLLAQQASVLVVLALARSGGRTGTVAVYQYTQAVYVLPYAVLAVPVATVLYPRLAAALAADGPEQSAVSELAARSTALVVAVAAAGGGALLAVSQGAQTFFSLLTDVEGMGQSLAVLAPALMGYALIFQVTRVLFAADRAGSGAAATCAGWVCVIVVSTVAVRVMAPHGGDSRATLIALAIGLSVGMTVAGVGLLAALARLLGTAVLAPVLRALLVSGAVAAVGGTAALQATSRLAKHATTPVYLAACLLAALLVAATSLGLALVADRRLLGVLRRRPARQDRAPAGQDAAGTVDEQEGGRS</sequence>
<evidence type="ECO:0008006" key="12">
    <source>
        <dbReference type="Google" id="ProtNLM"/>
    </source>
</evidence>
<name>A0A2I1KUP4_9ACTO</name>
<gene>
    <name evidence="10" type="ORF">CYJ26_00050</name>
</gene>
<keyword evidence="7 9" id="KW-0472">Membrane</keyword>
<dbReference type="GO" id="GO:0005886">
    <property type="term" value="C:plasma membrane"/>
    <property type="evidence" value="ECO:0007669"/>
    <property type="project" value="UniProtKB-SubCell"/>
</dbReference>
<feature type="transmembrane region" description="Helical" evidence="9">
    <location>
        <begin position="406"/>
        <end position="426"/>
    </location>
</feature>
<accession>A0A2I1KUP4</accession>
<feature type="transmembrane region" description="Helical" evidence="9">
    <location>
        <begin position="147"/>
        <end position="168"/>
    </location>
</feature>
<proteinExistence type="predicted"/>
<feature type="transmembrane region" description="Helical" evidence="9">
    <location>
        <begin position="507"/>
        <end position="530"/>
    </location>
</feature>
<feature type="transmembrane region" description="Helical" evidence="9">
    <location>
        <begin position="216"/>
        <end position="239"/>
    </location>
</feature>
<dbReference type="PRINTS" id="PR01806">
    <property type="entry name" value="VIRFACTRMVIN"/>
</dbReference>
<dbReference type="Proteomes" id="UP000234778">
    <property type="component" value="Unassembled WGS sequence"/>
</dbReference>
<feature type="transmembrane region" description="Helical" evidence="9">
    <location>
        <begin position="474"/>
        <end position="495"/>
    </location>
</feature>
<comment type="caution">
    <text evidence="10">The sequence shown here is derived from an EMBL/GenBank/DDBJ whole genome shotgun (WGS) entry which is preliminary data.</text>
</comment>
<feature type="transmembrane region" description="Helical" evidence="9">
    <location>
        <begin position="377"/>
        <end position="399"/>
    </location>
</feature>
<evidence type="ECO:0000256" key="7">
    <source>
        <dbReference type="ARBA" id="ARBA00023136"/>
    </source>
</evidence>
<keyword evidence="3 9" id="KW-0812">Transmembrane</keyword>
<feature type="transmembrane region" description="Helical" evidence="9">
    <location>
        <begin position="300"/>
        <end position="323"/>
    </location>
</feature>
<reference evidence="10 11" key="1">
    <citation type="submission" date="2017-12" db="EMBL/GenBank/DDBJ databases">
        <title>Phylogenetic diversity of female urinary microbiome.</title>
        <authorList>
            <person name="Thomas-White K."/>
            <person name="Wolfe A.J."/>
        </authorList>
    </citation>
    <scope>NUCLEOTIDE SEQUENCE [LARGE SCALE GENOMIC DNA]</scope>
    <source>
        <strain evidence="10 11">UMB0319</strain>
    </source>
</reference>
<keyword evidence="4" id="KW-0133">Cell shape</keyword>
<evidence type="ECO:0000256" key="6">
    <source>
        <dbReference type="ARBA" id="ARBA00022989"/>
    </source>
</evidence>
<dbReference type="InterPro" id="IPR051050">
    <property type="entry name" value="Lipid_II_flippase_MurJ/MviN"/>
</dbReference>
<dbReference type="GO" id="GO:0015648">
    <property type="term" value="F:lipid-linked peptidoglycan transporter activity"/>
    <property type="evidence" value="ECO:0007669"/>
    <property type="project" value="TreeGrafter"/>
</dbReference>
<evidence type="ECO:0000256" key="4">
    <source>
        <dbReference type="ARBA" id="ARBA00022960"/>
    </source>
</evidence>
<feature type="transmembrane region" description="Helical" evidence="9">
    <location>
        <begin position="260"/>
        <end position="280"/>
    </location>
</feature>
<feature type="transmembrane region" description="Helical" evidence="9">
    <location>
        <begin position="335"/>
        <end position="357"/>
    </location>
</feature>
<evidence type="ECO:0000313" key="10">
    <source>
        <dbReference type="EMBL" id="PKY99351.1"/>
    </source>
</evidence>
<evidence type="ECO:0000256" key="8">
    <source>
        <dbReference type="SAM" id="MobiDB-lite"/>
    </source>
</evidence>
<dbReference type="GO" id="GO:0008360">
    <property type="term" value="P:regulation of cell shape"/>
    <property type="evidence" value="ECO:0007669"/>
    <property type="project" value="UniProtKB-KW"/>
</dbReference>
<comment type="subcellular location">
    <subcellularLocation>
        <location evidence="1">Cell membrane</location>
        <topology evidence="1">Multi-pass membrane protein</topology>
    </subcellularLocation>
</comment>
<keyword evidence="6 9" id="KW-1133">Transmembrane helix</keyword>
<dbReference type="PANTHER" id="PTHR47019">
    <property type="entry name" value="LIPID II FLIPPASE MURJ"/>
    <property type="match status" value="1"/>
</dbReference>
<dbReference type="AlphaFoldDB" id="A0A2I1KUP4"/>
<keyword evidence="5" id="KW-0573">Peptidoglycan synthesis</keyword>
<dbReference type="Pfam" id="PF03023">
    <property type="entry name" value="MurJ"/>
    <property type="match status" value="1"/>
</dbReference>
<evidence type="ECO:0000256" key="2">
    <source>
        <dbReference type="ARBA" id="ARBA00022475"/>
    </source>
</evidence>
<dbReference type="GO" id="GO:0009252">
    <property type="term" value="P:peptidoglycan biosynthetic process"/>
    <property type="evidence" value="ECO:0007669"/>
    <property type="project" value="UniProtKB-KW"/>
</dbReference>
<organism evidence="10 11">
    <name type="scientific">Actinomyces urogenitalis</name>
    <dbReference type="NCBI Taxonomy" id="103621"/>
    <lineage>
        <taxon>Bacteria</taxon>
        <taxon>Bacillati</taxon>
        <taxon>Actinomycetota</taxon>
        <taxon>Actinomycetes</taxon>
        <taxon>Actinomycetales</taxon>
        <taxon>Actinomycetaceae</taxon>
        <taxon>Actinomyces</taxon>
    </lineage>
</organism>
<dbReference type="GO" id="GO:0034204">
    <property type="term" value="P:lipid translocation"/>
    <property type="evidence" value="ECO:0007669"/>
    <property type="project" value="TreeGrafter"/>
</dbReference>
<feature type="transmembrane region" description="Helical" evidence="9">
    <location>
        <begin position="67"/>
        <end position="89"/>
    </location>
</feature>
<evidence type="ECO:0000256" key="5">
    <source>
        <dbReference type="ARBA" id="ARBA00022984"/>
    </source>
</evidence>
<feature type="transmembrane region" description="Helical" evidence="9">
    <location>
        <begin position="438"/>
        <end position="462"/>
    </location>
</feature>
<dbReference type="PANTHER" id="PTHR47019:SF1">
    <property type="entry name" value="LIPID II FLIPPASE MURJ"/>
    <property type="match status" value="1"/>
</dbReference>
<dbReference type="InterPro" id="IPR004268">
    <property type="entry name" value="MurJ"/>
</dbReference>
<protein>
    <recommendedName>
        <fullName evidence="12">Virulence factor MviN</fullName>
    </recommendedName>
</protein>
<feature type="transmembrane region" description="Helical" evidence="9">
    <location>
        <begin position="175"/>
        <end position="196"/>
    </location>
</feature>
<dbReference type="EMBL" id="PKHA01000001">
    <property type="protein sequence ID" value="PKY99351.1"/>
    <property type="molecule type" value="Genomic_DNA"/>
</dbReference>
<feature type="transmembrane region" description="Helical" evidence="9">
    <location>
        <begin position="101"/>
        <end position="127"/>
    </location>
</feature>